<dbReference type="STRING" id="10195.A0A3M7QBX7"/>
<evidence type="ECO:0000259" key="2">
    <source>
        <dbReference type="Pfam" id="PF13905"/>
    </source>
</evidence>
<dbReference type="EMBL" id="REGN01006648">
    <property type="protein sequence ID" value="RNA08722.1"/>
    <property type="molecule type" value="Genomic_DNA"/>
</dbReference>
<dbReference type="Pfam" id="PF13905">
    <property type="entry name" value="Thioredoxin_8"/>
    <property type="match status" value="1"/>
</dbReference>
<dbReference type="PANTHER" id="PTHR46388:SF2">
    <property type="entry name" value="NHL REPEAT-CONTAINING PROTEIN 2"/>
    <property type="match status" value="1"/>
</dbReference>
<dbReference type="OrthoDB" id="273823at2759"/>
<evidence type="ECO:0000313" key="3">
    <source>
        <dbReference type="EMBL" id="RNA08722.1"/>
    </source>
</evidence>
<dbReference type="Pfam" id="PF01436">
    <property type="entry name" value="NHL"/>
    <property type="match status" value="1"/>
</dbReference>
<dbReference type="InterPro" id="IPR012336">
    <property type="entry name" value="Thioredoxin-like_fold"/>
</dbReference>
<dbReference type="Proteomes" id="UP000276133">
    <property type="component" value="Unassembled WGS sequence"/>
</dbReference>
<dbReference type="SUPFAM" id="SSF52833">
    <property type="entry name" value="Thioredoxin-like"/>
    <property type="match status" value="1"/>
</dbReference>
<keyword evidence="4" id="KW-1185">Reference proteome</keyword>
<dbReference type="InterPro" id="IPR001258">
    <property type="entry name" value="NHL_repeat"/>
</dbReference>
<protein>
    <submittedName>
        <fullName evidence="3">NHL repeat-containing 2</fullName>
    </submittedName>
</protein>
<dbReference type="Gene3D" id="3.40.30.10">
    <property type="entry name" value="Glutaredoxin"/>
    <property type="match status" value="1"/>
</dbReference>
<dbReference type="SUPFAM" id="SSF101898">
    <property type="entry name" value="NHL repeat"/>
    <property type="match status" value="1"/>
</dbReference>
<name>A0A3M7QBX7_BRAPC</name>
<dbReference type="AlphaFoldDB" id="A0A3M7QBX7"/>
<accession>A0A3M7QBX7</accession>
<evidence type="ECO:0000256" key="1">
    <source>
        <dbReference type="ARBA" id="ARBA00022737"/>
    </source>
</evidence>
<proteinExistence type="predicted"/>
<reference evidence="3 4" key="1">
    <citation type="journal article" date="2018" name="Sci. Rep.">
        <title>Genomic signatures of local adaptation to the degree of environmental predictability in rotifers.</title>
        <authorList>
            <person name="Franch-Gras L."/>
            <person name="Hahn C."/>
            <person name="Garcia-Roger E.M."/>
            <person name="Carmona M.J."/>
            <person name="Serra M."/>
            <person name="Gomez A."/>
        </authorList>
    </citation>
    <scope>NUCLEOTIDE SEQUENCE [LARGE SCALE GENOMIC DNA]</scope>
    <source>
        <strain evidence="3">HYR1</strain>
    </source>
</reference>
<dbReference type="Gene3D" id="2.120.10.30">
    <property type="entry name" value="TolB, C-terminal domain"/>
    <property type="match status" value="3"/>
</dbReference>
<comment type="caution">
    <text evidence="3">The sequence shown here is derived from an EMBL/GenBank/DDBJ whole genome shotgun (WGS) entry which is preliminary data.</text>
</comment>
<feature type="domain" description="Thioredoxin-like fold" evidence="2">
    <location>
        <begin position="73"/>
        <end position="164"/>
    </location>
</feature>
<dbReference type="InterPro" id="IPR011042">
    <property type="entry name" value="6-blade_b-propeller_TolB-like"/>
</dbReference>
<gene>
    <name evidence="3" type="ORF">BpHYR1_051459</name>
</gene>
<dbReference type="InterPro" id="IPR036249">
    <property type="entry name" value="Thioredoxin-like_sf"/>
</dbReference>
<sequence>METLRFELYQNLISLLANSCESELEAKIFDYLSSLDSYQKKEQLDNHSKKLKTLKELEWLNTSKKIDITSFNDKLVLVDFWTYCCINCLHVLPLLKRIQSEFPQLVSLGCHSSKFSNEKSKNNILSALKRHLISHPIACDSNLDIWNNLGIICWPTLLVLNPDGLIIGEFIGEVNCNYLKKFIQISSKFYEKKLSSRIIQFDQGYQFNQPSKLLSFPTKLTFSPELDLLLISDSGNNRVLGFDVNQKNIKLEISSHQCFENSIFIKCCLNWLQGIVYDHDLKTIIVADTFNNMIKSVNLESKEIKVLCGVEIGNRIGLFDFKGGKKGPDQEISSPWDLKLMKKDNSKILLIACAGTHQIWLYSFQNTSIDHQLKSLTWWRNINVEWERLVCVAGNGKERNKNNAYPLHASFAQPSGLCFDNNYNCYIADAESSTVRAMNLQDGSVKGFIGGDNLDPDNLFAYGDKDGKGYEAKLQHPLDICFLKDKYLIVADAFNNSLKLIDIQTKFCRKICTQGAALNEPSGICVDEKNGYIWIADTNNHSIKFVKIGDIFEQKKVFLNKSGLDSSMDTVDSVERIVGLKIGGQMYVNVEFDFKLNEAAENLWILKGLFRKSESVHRIWLGDFDKIISLEIQLAKKVSLKDSKYNTFKAFIEINK</sequence>
<evidence type="ECO:0000313" key="4">
    <source>
        <dbReference type="Proteomes" id="UP000276133"/>
    </source>
</evidence>
<keyword evidence="1" id="KW-0677">Repeat</keyword>
<organism evidence="3 4">
    <name type="scientific">Brachionus plicatilis</name>
    <name type="common">Marine rotifer</name>
    <name type="synonym">Brachionus muelleri</name>
    <dbReference type="NCBI Taxonomy" id="10195"/>
    <lineage>
        <taxon>Eukaryota</taxon>
        <taxon>Metazoa</taxon>
        <taxon>Spiralia</taxon>
        <taxon>Gnathifera</taxon>
        <taxon>Rotifera</taxon>
        <taxon>Eurotatoria</taxon>
        <taxon>Monogononta</taxon>
        <taxon>Pseudotrocha</taxon>
        <taxon>Ploima</taxon>
        <taxon>Brachionidae</taxon>
        <taxon>Brachionus</taxon>
    </lineage>
</organism>
<dbReference type="PANTHER" id="PTHR46388">
    <property type="entry name" value="NHL REPEAT-CONTAINING PROTEIN 2"/>
    <property type="match status" value="1"/>
</dbReference>